<accession>A0AC35FHT8</accession>
<sequence>MESSSSEQKDPQTVVKKECDADSFKLFVGQIPRTYTEAECTKLFEEYGPVYQLNIHRDKSTGESKGCCFVTFYHRSDAMKAQGALHNIKVLPGMHNAMQVKPADLENRNERKLFVGMLSRTANEEDVRKMFESYGTIEEVTVLRENGKSKGCAFVTFVSRSCANQAIRQMNHSMTFEKLFVINVFRIGGCTKPMVVKLADTTKDKETKGRSDGQSPNGGDILQQLLQGNGLLPATNQMTHHLPTQLNTLGALLQNPSVAALLGTAPVLLQQQQHNQQILQQQQQYLELLKQQQQQQQQQQAIFDPTTSQFFYPGVQQQQQQQSLSYQQMITPQTSILQQVAAFNNSMATPPIMSTPGMSQNIMDPNLGLMQRSLPILSTGLVDPNALAAAAAAANSNNNSAANTSKGPEGCNLFIYHLPQEFGDEDLRSLFSHFGPVISAKVFIDKQTNLSKCFGFVSFDNALNAQKAIRGMNGFQIGAKRLKVQLKRDGEKPYDLSGKKSRCESAASST</sequence>
<reference evidence="2" key="1">
    <citation type="submission" date="2022-11" db="UniProtKB">
        <authorList>
            <consortium name="WormBaseParasite"/>
        </authorList>
    </citation>
    <scope>IDENTIFICATION</scope>
</reference>
<organism evidence="1 2">
    <name type="scientific">Panagrolaimus sp. PS1159</name>
    <dbReference type="NCBI Taxonomy" id="55785"/>
    <lineage>
        <taxon>Eukaryota</taxon>
        <taxon>Metazoa</taxon>
        <taxon>Ecdysozoa</taxon>
        <taxon>Nematoda</taxon>
        <taxon>Chromadorea</taxon>
        <taxon>Rhabditida</taxon>
        <taxon>Tylenchina</taxon>
        <taxon>Panagrolaimomorpha</taxon>
        <taxon>Panagrolaimoidea</taxon>
        <taxon>Panagrolaimidae</taxon>
        <taxon>Panagrolaimus</taxon>
    </lineage>
</organism>
<protein>
    <submittedName>
        <fullName evidence="2">RRM domain-containing protein</fullName>
    </submittedName>
</protein>
<name>A0AC35FHT8_9BILA</name>
<evidence type="ECO:0000313" key="2">
    <source>
        <dbReference type="WBParaSite" id="PS1159_v2.g17669.t2"/>
    </source>
</evidence>
<proteinExistence type="predicted"/>
<dbReference type="Proteomes" id="UP000887580">
    <property type="component" value="Unplaced"/>
</dbReference>
<evidence type="ECO:0000313" key="1">
    <source>
        <dbReference type="Proteomes" id="UP000887580"/>
    </source>
</evidence>
<dbReference type="WBParaSite" id="PS1159_v2.g17669.t2">
    <property type="protein sequence ID" value="PS1159_v2.g17669.t2"/>
    <property type="gene ID" value="PS1159_v2.g17669"/>
</dbReference>